<comment type="caution">
    <text evidence="10">The sequence shown here is derived from an EMBL/GenBank/DDBJ whole genome shotgun (WGS) entry which is preliminary data.</text>
</comment>
<protein>
    <submittedName>
        <fullName evidence="10">ABC transporter ATP-binding protein</fullName>
    </submittedName>
</protein>
<sequence>MKIGLQQYWNLLVDYLKPQKGRVVKFAIALLFSIGLQILNPQILRYFIDTAVSGGDRQKLFLAALLFIGVALITQAMSITATFYGENVAWTATNNLRADLVEHCLTLDLSFHKYRTPGELVERIDGDVQNLSEFFSKFTIHILGNLLMVLGVIVVLFIEDWRAGLAILLFALIALSTLIKLRRISVFHWGGYRQFSAEFFGFLGEQLTGMEDIRANGAKNYVMHRFYTIIRNWLPIFHKARFADTILWVTTNGIFTLGSVVALIVGAYLWSQQTITIGTVYLLYYYTNILSEPIEQIRNQFEDLQQADASIYRITDLLQVQSQLRTSGEKSLPPGALSIAFDNVSFGYNDRGSGTGDWGLGTEDLVLQDVSFNLPAGQVLGLLGRTGSGKSTLARLLLRLYDPQLGSIRLGGVPIDQTPLQELPEKVGLVTQDVQLFQTTVRNNLTFFNPDITSDRIYETIEMLGLSEWLRSLPNGLETNLGPDSSGLSAGQAQLLAFTRVFLKDPGLVILDEASSRLDPITERLIEKAIDKLLMGRTAIIIAHRLATVERANQILILDKGKVSEYGERKELANNPNSRFAQLLKAGLTDLLV</sequence>
<dbReference type="RefSeq" id="WP_190569451.1">
    <property type="nucleotide sequence ID" value="NZ_JACJQL010000038.1"/>
</dbReference>
<dbReference type="InterPro" id="IPR003439">
    <property type="entry name" value="ABC_transporter-like_ATP-bd"/>
</dbReference>
<evidence type="ECO:0000259" key="8">
    <source>
        <dbReference type="PROSITE" id="PS50893"/>
    </source>
</evidence>
<keyword evidence="4 10" id="KW-0067">ATP-binding</keyword>
<dbReference type="PANTHER" id="PTHR43394">
    <property type="entry name" value="ATP-DEPENDENT PERMEASE MDL1, MITOCHONDRIAL"/>
    <property type="match status" value="1"/>
</dbReference>
<proteinExistence type="predicted"/>
<evidence type="ECO:0000256" key="3">
    <source>
        <dbReference type="ARBA" id="ARBA00022741"/>
    </source>
</evidence>
<keyword evidence="6 7" id="KW-0472">Membrane</keyword>
<evidence type="ECO:0000256" key="1">
    <source>
        <dbReference type="ARBA" id="ARBA00004651"/>
    </source>
</evidence>
<dbReference type="PROSITE" id="PS50893">
    <property type="entry name" value="ABC_TRANSPORTER_2"/>
    <property type="match status" value="1"/>
</dbReference>
<dbReference type="SUPFAM" id="SSF52540">
    <property type="entry name" value="P-loop containing nucleoside triphosphate hydrolases"/>
    <property type="match status" value="1"/>
</dbReference>
<dbReference type="PANTHER" id="PTHR43394:SF1">
    <property type="entry name" value="ATP-BINDING CASSETTE SUB-FAMILY B MEMBER 10, MITOCHONDRIAL"/>
    <property type="match status" value="1"/>
</dbReference>
<dbReference type="Pfam" id="PF00005">
    <property type="entry name" value="ABC_tran"/>
    <property type="match status" value="1"/>
</dbReference>
<organism evidence="10 11">
    <name type="scientific">Nostoc parmelioides FACHB-3921</name>
    <dbReference type="NCBI Taxonomy" id="2692909"/>
    <lineage>
        <taxon>Bacteria</taxon>
        <taxon>Bacillati</taxon>
        <taxon>Cyanobacteriota</taxon>
        <taxon>Cyanophyceae</taxon>
        <taxon>Nostocales</taxon>
        <taxon>Nostocaceae</taxon>
        <taxon>Nostoc</taxon>
    </lineage>
</organism>
<keyword evidence="5 7" id="KW-1133">Transmembrane helix</keyword>
<dbReference type="SUPFAM" id="SSF90123">
    <property type="entry name" value="ABC transporter transmembrane region"/>
    <property type="match status" value="1"/>
</dbReference>
<dbReference type="GO" id="GO:0005524">
    <property type="term" value="F:ATP binding"/>
    <property type="evidence" value="ECO:0007669"/>
    <property type="project" value="UniProtKB-KW"/>
</dbReference>
<evidence type="ECO:0000256" key="5">
    <source>
        <dbReference type="ARBA" id="ARBA00022989"/>
    </source>
</evidence>
<dbReference type="InterPro" id="IPR003593">
    <property type="entry name" value="AAA+_ATPase"/>
</dbReference>
<dbReference type="Proteomes" id="UP000621307">
    <property type="component" value="Unassembled WGS sequence"/>
</dbReference>
<evidence type="ECO:0000259" key="9">
    <source>
        <dbReference type="PROSITE" id="PS50929"/>
    </source>
</evidence>
<dbReference type="InterPro" id="IPR011527">
    <property type="entry name" value="ABC1_TM_dom"/>
</dbReference>
<feature type="transmembrane region" description="Helical" evidence="7">
    <location>
        <begin position="138"/>
        <end position="158"/>
    </location>
</feature>
<feature type="transmembrane region" description="Helical" evidence="7">
    <location>
        <begin position="26"/>
        <end position="48"/>
    </location>
</feature>
<evidence type="ECO:0000313" key="10">
    <source>
        <dbReference type="EMBL" id="MBD2253828.1"/>
    </source>
</evidence>
<accession>A0ABR8BI93</accession>
<evidence type="ECO:0000256" key="2">
    <source>
        <dbReference type="ARBA" id="ARBA00022692"/>
    </source>
</evidence>
<dbReference type="SMART" id="SM00382">
    <property type="entry name" value="AAA"/>
    <property type="match status" value="1"/>
</dbReference>
<dbReference type="PROSITE" id="PS50929">
    <property type="entry name" value="ABC_TM1F"/>
    <property type="match status" value="1"/>
</dbReference>
<feature type="domain" description="ABC transporter" evidence="8">
    <location>
        <begin position="339"/>
        <end position="585"/>
    </location>
</feature>
<gene>
    <name evidence="10" type="ORF">H6G14_21375</name>
</gene>
<feature type="transmembrane region" description="Helical" evidence="7">
    <location>
        <begin position="60"/>
        <end position="84"/>
    </location>
</feature>
<keyword evidence="11" id="KW-1185">Reference proteome</keyword>
<dbReference type="InterPro" id="IPR036640">
    <property type="entry name" value="ABC1_TM_sf"/>
</dbReference>
<dbReference type="EMBL" id="JACJQL010000038">
    <property type="protein sequence ID" value="MBD2253828.1"/>
    <property type="molecule type" value="Genomic_DNA"/>
</dbReference>
<dbReference type="InterPro" id="IPR039421">
    <property type="entry name" value="Type_1_exporter"/>
</dbReference>
<dbReference type="Gene3D" id="1.20.1560.10">
    <property type="entry name" value="ABC transporter type 1, transmembrane domain"/>
    <property type="match status" value="1"/>
</dbReference>
<dbReference type="Pfam" id="PF00664">
    <property type="entry name" value="ABC_membrane"/>
    <property type="match status" value="1"/>
</dbReference>
<name>A0ABR8BI93_9NOSO</name>
<dbReference type="InterPro" id="IPR027417">
    <property type="entry name" value="P-loop_NTPase"/>
</dbReference>
<feature type="domain" description="ABC transmembrane type-1" evidence="9">
    <location>
        <begin position="27"/>
        <end position="306"/>
    </location>
</feature>
<dbReference type="Gene3D" id="3.40.50.300">
    <property type="entry name" value="P-loop containing nucleotide triphosphate hydrolases"/>
    <property type="match status" value="1"/>
</dbReference>
<dbReference type="CDD" id="cd07346">
    <property type="entry name" value="ABC_6TM_exporters"/>
    <property type="match status" value="1"/>
</dbReference>
<keyword evidence="2 7" id="KW-0812">Transmembrane</keyword>
<feature type="transmembrane region" description="Helical" evidence="7">
    <location>
        <begin position="246"/>
        <end position="270"/>
    </location>
</feature>
<reference evidence="10 11" key="1">
    <citation type="journal article" date="2020" name="ISME J.">
        <title>Comparative genomics reveals insights into cyanobacterial evolution and habitat adaptation.</title>
        <authorList>
            <person name="Chen M.Y."/>
            <person name="Teng W.K."/>
            <person name="Zhao L."/>
            <person name="Hu C.X."/>
            <person name="Zhou Y.K."/>
            <person name="Han B.P."/>
            <person name="Song L.R."/>
            <person name="Shu W.S."/>
        </authorList>
    </citation>
    <scope>NUCLEOTIDE SEQUENCE [LARGE SCALE GENOMIC DNA]</scope>
    <source>
        <strain evidence="10 11">FACHB-3921</strain>
    </source>
</reference>
<evidence type="ECO:0000256" key="6">
    <source>
        <dbReference type="ARBA" id="ARBA00023136"/>
    </source>
</evidence>
<keyword evidence="3" id="KW-0547">Nucleotide-binding</keyword>
<evidence type="ECO:0000313" key="11">
    <source>
        <dbReference type="Proteomes" id="UP000621307"/>
    </source>
</evidence>
<comment type="subcellular location">
    <subcellularLocation>
        <location evidence="1">Cell membrane</location>
        <topology evidence="1">Multi-pass membrane protein</topology>
    </subcellularLocation>
</comment>
<evidence type="ECO:0000256" key="7">
    <source>
        <dbReference type="SAM" id="Phobius"/>
    </source>
</evidence>
<feature type="transmembrane region" description="Helical" evidence="7">
    <location>
        <begin position="164"/>
        <end position="181"/>
    </location>
</feature>
<evidence type="ECO:0000256" key="4">
    <source>
        <dbReference type="ARBA" id="ARBA00022840"/>
    </source>
</evidence>